<evidence type="ECO:0000256" key="19">
    <source>
        <dbReference type="SAM" id="MobiDB-lite"/>
    </source>
</evidence>
<evidence type="ECO:0000256" key="5">
    <source>
        <dbReference type="ARBA" id="ARBA00044884"/>
    </source>
</evidence>
<dbReference type="GO" id="GO:0016020">
    <property type="term" value="C:membrane"/>
    <property type="evidence" value="ECO:0007669"/>
    <property type="project" value="UniProtKB-SubCell"/>
</dbReference>
<comment type="catalytic activity">
    <reaction evidence="12">
        <text>L-histidyl-L-alpha-amino acid(out) = L-histidyl-L-alpha-amino acid(in)</text>
        <dbReference type="Rhea" id="RHEA:79379"/>
        <dbReference type="ChEBI" id="CHEBI:229964"/>
    </reaction>
</comment>
<evidence type="ECO:0000256" key="11">
    <source>
        <dbReference type="ARBA" id="ARBA00044903"/>
    </source>
</evidence>
<comment type="catalytic activity">
    <reaction evidence="4">
        <text>L-alpha-aminoacyl-L-arginine(out) = L-alpha-aminoacyl-L-arginine(in)</text>
        <dbReference type="Rhea" id="RHEA:79367"/>
        <dbReference type="ChEBI" id="CHEBI:229968"/>
    </reaction>
</comment>
<comment type="catalytic activity">
    <reaction evidence="5">
        <text>L-alpha-aminoacyl-L-histidine(out) = L-alpha-aminoacyl-L-histidine(in)</text>
        <dbReference type="Rhea" id="RHEA:79375"/>
        <dbReference type="ChEBI" id="CHEBI:229967"/>
    </reaction>
</comment>
<protein>
    <recommendedName>
        <fullName evidence="15">Lysosomal dipeptide transporter MFSD1</fullName>
    </recommendedName>
    <alternativeName>
        <fullName evidence="16">Major facilitator superfamily domain-containing protein 1</fullName>
    </alternativeName>
</protein>
<name>A0AAF1BFB3_9TREE</name>
<dbReference type="PANTHER" id="PTHR23512:SF12">
    <property type="entry name" value="TRANSPORTER, PUTATIVE (AFU_ORTHOLOGUE AFUA_4G00260)-RELATED"/>
    <property type="match status" value="1"/>
</dbReference>
<feature type="transmembrane region" description="Helical" evidence="20">
    <location>
        <begin position="98"/>
        <end position="118"/>
    </location>
</feature>
<feature type="region of interest" description="Disordered" evidence="19">
    <location>
        <begin position="1"/>
        <end position="56"/>
    </location>
</feature>
<evidence type="ECO:0000256" key="12">
    <source>
        <dbReference type="ARBA" id="ARBA00044912"/>
    </source>
</evidence>
<keyword evidence="20" id="KW-0812">Transmembrane</keyword>
<evidence type="ECO:0000256" key="15">
    <source>
        <dbReference type="ARBA" id="ARBA00044985"/>
    </source>
</evidence>
<evidence type="ECO:0000256" key="16">
    <source>
        <dbReference type="ARBA" id="ARBA00045018"/>
    </source>
</evidence>
<comment type="catalytic activity">
    <reaction evidence="9">
        <text>L-arginyl-L-alpha-amino acid(out) = L-arginyl-L-alpha-amino acid(in)</text>
        <dbReference type="Rhea" id="RHEA:79371"/>
        <dbReference type="ChEBI" id="CHEBI:84315"/>
    </reaction>
</comment>
<evidence type="ECO:0000313" key="21">
    <source>
        <dbReference type="EMBL" id="WOO77816.1"/>
    </source>
</evidence>
<evidence type="ECO:0000256" key="17">
    <source>
        <dbReference type="ARBA" id="ARBA00045709"/>
    </source>
</evidence>
<comment type="catalytic activity">
    <reaction evidence="2">
        <text>L-lysyl-L-alanine(out) = L-lysyl-L-alanine(in)</text>
        <dbReference type="Rhea" id="RHEA:79399"/>
        <dbReference type="ChEBI" id="CHEBI:229954"/>
    </reaction>
</comment>
<dbReference type="Proteomes" id="UP000827549">
    <property type="component" value="Chromosome 1"/>
</dbReference>
<feature type="transmembrane region" description="Helical" evidence="20">
    <location>
        <begin position="257"/>
        <end position="279"/>
    </location>
</feature>
<comment type="catalytic activity">
    <reaction evidence="3">
        <text>L-histidyl-glycine(out) = L-histidyl-glycine(in)</text>
        <dbReference type="Rhea" id="RHEA:79395"/>
        <dbReference type="ChEBI" id="CHEBI:229957"/>
    </reaction>
</comment>
<feature type="transmembrane region" description="Helical" evidence="20">
    <location>
        <begin position="188"/>
        <end position="210"/>
    </location>
</feature>
<feature type="transmembrane region" description="Helical" evidence="20">
    <location>
        <begin position="347"/>
        <end position="367"/>
    </location>
</feature>
<dbReference type="PANTHER" id="PTHR23512">
    <property type="entry name" value="MAJOR FACILITATOR SUPERFAMILY DOMAIN-CONTAINING PROTEIN 1"/>
    <property type="match status" value="1"/>
</dbReference>
<evidence type="ECO:0000256" key="20">
    <source>
        <dbReference type="SAM" id="Phobius"/>
    </source>
</evidence>
<dbReference type="Gene3D" id="1.20.1250.20">
    <property type="entry name" value="MFS general substrate transporter like domains"/>
    <property type="match status" value="2"/>
</dbReference>
<evidence type="ECO:0000256" key="4">
    <source>
        <dbReference type="ARBA" id="ARBA00044881"/>
    </source>
</evidence>
<feature type="transmembrane region" description="Helical" evidence="20">
    <location>
        <begin position="138"/>
        <end position="158"/>
    </location>
</feature>
<feature type="transmembrane region" description="Helical" evidence="20">
    <location>
        <begin position="446"/>
        <end position="465"/>
    </location>
</feature>
<evidence type="ECO:0000256" key="18">
    <source>
        <dbReference type="ARBA" id="ARBA00046376"/>
    </source>
</evidence>
<evidence type="ECO:0000256" key="14">
    <source>
        <dbReference type="ARBA" id="ARBA00044924"/>
    </source>
</evidence>
<evidence type="ECO:0000256" key="10">
    <source>
        <dbReference type="ARBA" id="ARBA00044900"/>
    </source>
</evidence>
<feature type="compositionally biased region" description="Acidic residues" evidence="19">
    <location>
        <begin position="543"/>
        <end position="558"/>
    </location>
</feature>
<accession>A0AAF1BFB3</accession>
<feature type="compositionally biased region" description="Low complexity" evidence="19">
    <location>
        <begin position="533"/>
        <end position="542"/>
    </location>
</feature>
<reference evidence="21" key="1">
    <citation type="submission" date="2023-10" db="EMBL/GenBank/DDBJ databases">
        <authorList>
            <person name="Noh H."/>
        </authorList>
    </citation>
    <scope>NUCLEOTIDE SEQUENCE</scope>
    <source>
        <strain evidence="21">DUCC4014</strain>
    </source>
</reference>
<evidence type="ECO:0000313" key="22">
    <source>
        <dbReference type="Proteomes" id="UP000827549"/>
    </source>
</evidence>
<feature type="transmembrane region" description="Helical" evidence="20">
    <location>
        <begin position="410"/>
        <end position="434"/>
    </location>
</feature>
<keyword evidence="20" id="KW-0472">Membrane</keyword>
<comment type="subunit">
    <text evidence="18">Homodimer. Interacts with lysosomal protein GLMP (via lumenal domain); the interaction starts while both proteins are still in the endoplasmic reticulum and is required for stabilization of MFSD1 in lysosomes but has no direct effect on its targeting to lysosomes or transporter activity.</text>
</comment>
<feature type="transmembrane region" description="Helical" evidence="20">
    <location>
        <begin position="308"/>
        <end position="327"/>
    </location>
</feature>
<gene>
    <name evidence="21" type="primary">MFSD1</name>
    <name evidence="21" type="ORF">LOC62_01G001373</name>
</gene>
<comment type="catalytic activity">
    <reaction evidence="7">
        <text>L-alpha-aminoacyl-L-lysine(out) = L-alpha-aminoacyl-L-lysine(in)</text>
        <dbReference type="Rhea" id="RHEA:79383"/>
        <dbReference type="ChEBI" id="CHEBI:229966"/>
    </reaction>
</comment>
<feature type="transmembrane region" description="Helical" evidence="20">
    <location>
        <begin position="477"/>
        <end position="499"/>
    </location>
</feature>
<evidence type="ECO:0000256" key="7">
    <source>
        <dbReference type="ARBA" id="ARBA00044893"/>
    </source>
</evidence>
<evidence type="ECO:0000256" key="9">
    <source>
        <dbReference type="ARBA" id="ARBA00044899"/>
    </source>
</evidence>
<feature type="region of interest" description="Disordered" evidence="19">
    <location>
        <begin position="530"/>
        <end position="580"/>
    </location>
</feature>
<comment type="catalytic activity">
    <reaction evidence="10">
        <text>L-lysyl-L-lysine(out) = L-lysyl-L-lysine(in)</text>
        <dbReference type="Rhea" id="RHEA:79403"/>
        <dbReference type="ChEBI" id="CHEBI:229956"/>
    </reaction>
</comment>
<dbReference type="InterPro" id="IPR011701">
    <property type="entry name" value="MFS"/>
</dbReference>
<evidence type="ECO:0000256" key="3">
    <source>
        <dbReference type="ARBA" id="ARBA00044878"/>
    </source>
</evidence>
<dbReference type="InterPro" id="IPR052187">
    <property type="entry name" value="MFSD1"/>
</dbReference>
<proteinExistence type="predicted"/>
<feature type="transmembrane region" description="Helical" evidence="20">
    <location>
        <begin position="379"/>
        <end position="398"/>
    </location>
</feature>
<dbReference type="Pfam" id="PF07690">
    <property type="entry name" value="MFS_1"/>
    <property type="match status" value="1"/>
</dbReference>
<comment type="catalytic activity">
    <reaction evidence="6">
        <text>L-lysyl-L-alpha-amino acid(out) = L-lysyl-L-alpha-amino acid(in)</text>
        <dbReference type="Rhea" id="RHEA:79387"/>
        <dbReference type="ChEBI" id="CHEBI:229965"/>
    </reaction>
</comment>
<organism evidence="21 22">
    <name type="scientific">Vanrija pseudolonga</name>
    <dbReference type="NCBI Taxonomy" id="143232"/>
    <lineage>
        <taxon>Eukaryota</taxon>
        <taxon>Fungi</taxon>
        <taxon>Dikarya</taxon>
        <taxon>Basidiomycota</taxon>
        <taxon>Agaricomycotina</taxon>
        <taxon>Tremellomycetes</taxon>
        <taxon>Trichosporonales</taxon>
        <taxon>Trichosporonaceae</taxon>
        <taxon>Vanrija</taxon>
    </lineage>
</organism>
<dbReference type="EMBL" id="CP086714">
    <property type="protein sequence ID" value="WOO77816.1"/>
    <property type="molecule type" value="Genomic_DNA"/>
</dbReference>
<evidence type="ECO:0000256" key="2">
    <source>
        <dbReference type="ARBA" id="ARBA00044876"/>
    </source>
</evidence>
<comment type="catalytic activity">
    <reaction evidence="14">
        <text>L-lysyl-glycine(out) = L-lysyl-glycine(in)</text>
        <dbReference type="Rhea" id="RHEA:79407"/>
        <dbReference type="ChEBI" id="CHEBI:191202"/>
    </reaction>
</comment>
<feature type="transmembrane region" description="Helical" evidence="20">
    <location>
        <begin position="588"/>
        <end position="609"/>
    </location>
</feature>
<evidence type="ECO:0000256" key="13">
    <source>
        <dbReference type="ARBA" id="ARBA00044919"/>
    </source>
</evidence>
<evidence type="ECO:0000256" key="1">
    <source>
        <dbReference type="ARBA" id="ARBA00004141"/>
    </source>
</evidence>
<comment type="subcellular location">
    <subcellularLocation>
        <location evidence="1">Membrane</location>
        <topology evidence="1">Multi-pass membrane protein</topology>
    </subcellularLocation>
</comment>
<dbReference type="AlphaFoldDB" id="A0AAF1BFB3"/>
<comment type="catalytic activity">
    <reaction evidence="13">
        <text>L-alanyl-L-lysine(out) = L-alanyl-L-lysine(in)</text>
        <dbReference type="Rhea" id="RHEA:79415"/>
        <dbReference type="ChEBI" id="CHEBI:192470"/>
    </reaction>
</comment>
<keyword evidence="22" id="KW-1185">Reference proteome</keyword>
<evidence type="ECO:0000256" key="6">
    <source>
        <dbReference type="ARBA" id="ARBA00044891"/>
    </source>
</evidence>
<comment type="catalytic activity">
    <reaction evidence="8">
        <text>L-aspartyl-L-lysine(out) = L-aspartyl-L-lysine(in)</text>
        <dbReference type="Rhea" id="RHEA:79411"/>
        <dbReference type="ChEBI" id="CHEBI:229953"/>
    </reaction>
</comment>
<dbReference type="InterPro" id="IPR036259">
    <property type="entry name" value="MFS_trans_sf"/>
</dbReference>
<sequence length="612" mass="66190">MASPIRTSLREDHDETSSLLSNECSTPIRKPSPPGNRLSRQAGAGHALDSPSAVAGGAHLTPQQVVSRRMSQARLLRSRSLVTLNDPDSDRLLSRSRLFALLAVCTLSIGSHFTMYLLGPLKSRLHKELGTSNSQFSLLVSALNLNSTWMPLVGGILVSRFGTKWSSIACTGSVLFGALVLFQGVLHFSIVTMALGLFLFGLGMTPLMVVQETLIARLSPGGHLGLSLALGLVSGKTASFISASVSLPLAELGGDKAPFLVALLLCAGSFMANIARLAFGWGAEKTSDVGPHAKRIVKWDGLSRLGDVFWLYILLNLFCGAIWQPFLHLSANLVQVRYGLTEQQASFNASVLLGGAIILYPIVGWITDHYGPNTPRTTFLLFLGTSVLTLFCYVWLSLPVSFTHTPWPGMIAWALGHGASTLLLVVLIPRILPAELVPLGLGLHKALEVCASTLCQTLSGLWLDWAKEHRGGQENAAHSLLVIYAAINVVQFVLAYALWRFERARRHACGRRHAAIVASDEYERLPMYGGGAEAEASSPDSALADDDDEEDFSDDGSDDSERKDTHEDDEGPQSGLARNDAEKARGKVFFKMGLGLILTVWVVWIATAWKKL</sequence>
<keyword evidence="20" id="KW-1133">Transmembrane helix</keyword>
<evidence type="ECO:0000256" key="8">
    <source>
        <dbReference type="ARBA" id="ARBA00044898"/>
    </source>
</evidence>
<comment type="function">
    <text evidence="17">Lysosomal dipeptide uniporter that selectively exports lysine, arginine or histidine-containing dipeptides with a net positive charge from the lysosome lumen into the cytosol. Could play a role in a specific type of protein O-glycosylation indirectly regulating macrophages migration and tissue invasion. Also essential for liver homeostasis.</text>
</comment>
<feature type="transmembrane region" description="Helical" evidence="20">
    <location>
        <begin position="165"/>
        <end position="182"/>
    </location>
</feature>
<dbReference type="GeneID" id="87804629"/>
<comment type="catalytic activity">
    <reaction evidence="11">
        <text>L-arginyl-glycine(out) = L-arginyl-glycine(in)</text>
        <dbReference type="Rhea" id="RHEA:79391"/>
        <dbReference type="ChEBI" id="CHEBI:229955"/>
    </reaction>
</comment>
<feature type="transmembrane region" description="Helical" evidence="20">
    <location>
        <begin position="222"/>
        <end position="245"/>
    </location>
</feature>
<dbReference type="GO" id="GO:0022857">
    <property type="term" value="F:transmembrane transporter activity"/>
    <property type="evidence" value="ECO:0007669"/>
    <property type="project" value="InterPro"/>
</dbReference>
<dbReference type="RefSeq" id="XP_062623848.1">
    <property type="nucleotide sequence ID" value="XM_062767860.1"/>
</dbReference>
<dbReference type="SUPFAM" id="SSF103473">
    <property type="entry name" value="MFS general substrate transporter"/>
    <property type="match status" value="1"/>
</dbReference>